<evidence type="ECO:0000313" key="4">
    <source>
        <dbReference type="Proteomes" id="UP000614350"/>
    </source>
</evidence>
<dbReference type="PRINTS" id="PR00722">
    <property type="entry name" value="CHYMOTRYPSIN"/>
</dbReference>
<dbReference type="AlphaFoldDB" id="A0A834J478"/>
<dbReference type="GO" id="GO:0006508">
    <property type="term" value="P:proteolysis"/>
    <property type="evidence" value="ECO:0007669"/>
    <property type="project" value="InterPro"/>
</dbReference>
<accession>A0A834J478</accession>
<dbReference type="Pfam" id="PF00089">
    <property type="entry name" value="Trypsin"/>
    <property type="match status" value="1"/>
</dbReference>
<dbReference type="InterPro" id="IPR051333">
    <property type="entry name" value="CLIP_Serine_Protease"/>
</dbReference>
<dbReference type="InterPro" id="IPR009003">
    <property type="entry name" value="Peptidase_S1_PA"/>
</dbReference>
<dbReference type="PANTHER" id="PTHR24260">
    <property type="match status" value="1"/>
</dbReference>
<dbReference type="InterPro" id="IPR001254">
    <property type="entry name" value="Trypsin_dom"/>
</dbReference>
<evidence type="ECO:0000256" key="1">
    <source>
        <dbReference type="ARBA" id="ARBA00023157"/>
    </source>
</evidence>
<comment type="caution">
    <text evidence="3">The sequence shown here is derived from an EMBL/GenBank/DDBJ whole genome shotgun (WGS) entry which is preliminary data.</text>
</comment>
<gene>
    <name evidence="3" type="ORF">HZH66_015493</name>
</gene>
<dbReference type="InterPro" id="IPR018114">
    <property type="entry name" value="TRYPSIN_HIS"/>
</dbReference>
<dbReference type="SUPFAM" id="SSF50494">
    <property type="entry name" value="Trypsin-like serine proteases"/>
    <property type="match status" value="1"/>
</dbReference>
<proteinExistence type="predicted"/>
<keyword evidence="1" id="KW-1015">Disulfide bond</keyword>
<evidence type="ECO:0000313" key="3">
    <source>
        <dbReference type="EMBL" id="KAF7378706.1"/>
    </source>
</evidence>
<dbReference type="PANTHER" id="PTHR24260:SF143">
    <property type="entry name" value="SERINE PROTEASE GD-LIKE PROTEIN"/>
    <property type="match status" value="1"/>
</dbReference>
<name>A0A834J478_VESVU</name>
<sequence>MIKKTVYCLIPKMLLDIAKCVFLIQLVYATNGSVIINSPCPRFFRYVRSNIIETMGQVKIPSPPKNVPLHLKIKLTVAALLPTKYSGQLKLAQSLEESVRAIQENRSLYYLVYFPIRRPIPILTGIWLNNQEYCSAPPALGIIVTSIFLEHILLPPRILLISKNEGNKDNVVPSFEDFLLSNPCRFSLTLPLEKEQSATDLQFPSDNDTTFDTSDGSINTCCQRISNGNNTPVTSKNVKTSTDQWPWMAIILVMRNKLDLQCVGSLITNKHVITAAHCIKMYNVTVPIHTMLVSLGRYHIRDWNEIESVNREVEEYRLHPDFKDDFKNPTADGDLAIIILKNSVNFSPFIRPVCLWSGSNDLEDVIGSTGYAVVWGHEDLINPYLDKPRLIRMTIMSQEDCLRSNSVFVSLTSNRTFCASSKDGNGPCNGDSGSGLLIRKNDGSYFLRGIVSRSIQDEIKMSCDFTQYVVYVDIAKYLDWIRLHIAA</sequence>
<reference evidence="3" key="1">
    <citation type="journal article" date="2020" name="G3 (Bethesda)">
        <title>High-Quality Assemblies for Three Invasive Social Wasps from the &lt;i&gt;Vespula&lt;/i&gt; Genus.</title>
        <authorList>
            <person name="Harrop T.W.R."/>
            <person name="Guhlin J."/>
            <person name="McLaughlin G.M."/>
            <person name="Permina E."/>
            <person name="Stockwell P."/>
            <person name="Gilligan J."/>
            <person name="Le Lec M.F."/>
            <person name="Gruber M.A.M."/>
            <person name="Quinn O."/>
            <person name="Lovegrove M."/>
            <person name="Duncan E.J."/>
            <person name="Remnant E.J."/>
            <person name="Van Eeckhoven J."/>
            <person name="Graham B."/>
            <person name="Knapp R.A."/>
            <person name="Langford K.W."/>
            <person name="Kronenberg Z."/>
            <person name="Press M.O."/>
            <person name="Eacker S.M."/>
            <person name="Wilson-Rankin E.E."/>
            <person name="Purcell J."/>
            <person name="Lester P.J."/>
            <person name="Dearden P.K."/>
        </authorList>
    </citation>
    <scope>NUCLEOTIDE SEQUENCE</scope>
    <source>
        <strain evidence="3">Marl-1</strain>
    </source>
</reference>
<feature type="domain" description="Peptidase S1" evidence="2">
    <location>
        <begin position="225"/>
        <end position="486"/>
    </location>
</feature>
<keyword evidence="4" id="KW-1185">Reference proteome</keyword>
<dbReference type="FunFam" id="2.40.10.10:FF:000068">
    <property type="entry name" value="transmembrane protease serine 2"/>
    <property type="match status" value="1"/>
</dbReference>
<dbReference type="EMBL" id="JACSEA010000025">
    <property type="protein sequence ID" value="KAF7378706.1"/>
    <property type="molecule type" value="Genomic_DNA"/>
</dbReference>
<protein>
    <recommendedName>
        <fullName evidence="2">Peptidase S1 domain-containing protein</fullName>
    </recommendedName>
</protein>
<dbReference type="Pfam" id="PF16030">
    <property type="entry name" value="GD_N"/>
    <property type="match status" value="1"/>
</dbReference>
<dbReference type="SMART" id="SM00020">
    <property type="entry name" value="Tryp_SPc"/>
    <property type="match status" value="1"/>
</dbReference>
<organism evidence="3 4">
    <name type="scientific">Vespula vulgaris</name>
    <name type="common">Yellow jacket</name>
    <name type="synonym">Wasp</name>
    <dbReference type="NCBI Taxonomy" id="7454"/>
    <lineage>
        <taxon>Eukaryota</taxon>
        <taxon>Metazoa</taxon>
        <taxon>Ecdysozoa</taxon>
        <taxon>Arthropoda</taxon>
        <taxon>Hexapoda</taxon>
        <taxon>Insecta</taxon>
        <taxon>Pterygota</taxon>
        <taxon>Neoptera</taxon>
        <taxon>Endopterygota</taxon>
        <taxon>Hymenoptera</taxon>
        <taxon>Apocrita</taxon>
        <taxon>Aculeata</taxon>
        <taxon>Vespoidea</taxon>
        <taxon>Vespidae</taxon>
        <taxon>Vespinae</taxon>
        <taxon>Vespula</taxon>
    </lineage>
</organism>
<dbReference type="GO" id="GO:0004252">
    <property type="term" value="F:serine-type endopeptidase activity"/>
    <property type="evidence" value="ECO:0007669"/>
    <property type="project" value="InterPro"/>
</dbReference>
<dbReference type="Proteomes" id="UP000614350">
    <property type="component" value="Unassembled WGS sequence"/>
</dbReference>
<dbReference type="PROSITE" id="PS50240">
    <property type="entry name" value="TRYPSIN_DOM"/>
    <property type="match status" value="1"/>
</dbReference>
<dbReference type="InterPro" id="IPR043504">
    <property type="entry name" value="Peptidase_S1_PA_chymotrypsin"/>
</dbReference>
<dbReference type="InterPro" id="IPR001314">
    <property type="entry name" value="Peptidase_S1A"/>
</dbReference>
<dbReference type="CDD" id="cd00190">
    <property type="entry name" value="Tryp_SPc"/>
    <property type="match status" value="1"/>
</dbReference>
<dbReference type="InterPro" id="IPR031986">
    <property type="entry name" value="GD_N"/>
</dbReference>
<dbReference type="PROSITE" id="PS00134">
    <property type="entry name" value="TRYPSIN_HIS"/>
    <property type="match status" value="1"/>
</dbReference>
<evidence type="ECO:0000259" key="2">
    <source>
        <dbReference type="PROSITE" id="PS50240"/>
    </source>
</evidence>
<dbReference type="Gene3D" id="2.40.10.10">
    <property type="entry name" value="Trypsin-like serine proteases"/>
    <property type="match status" value="1"/>
</dbReference>